<dbReference type="InterPro" id="IPR000182">
    <property type="entry name" value="GNAT_dom"/>
</dbReference>
<name>A0ABP8QHZ8_9GAMM</name>
<dbReference type="InterPro" id="IPR050832">
    <property type="entry name" value="Bact_Acetyltransf"/>
</dbReference>
<dbReference type="Gene3D" id="3.40.630.30">
    <property type="match status" value="1"/>
</dbReference>
<dbReference type="EMBL" id="BAABFC010000028">
    <property type="protein sequence ID" value="GAA4503784.1"/>
    <property type="molecule type" value="Genomic_DNA"/>
</dbReference>
<dbReference type="PANTHER" id="PTHR43877:SF1">
    <property type="entry name" value="ACETYLTRANSFERASE"/>
    <property type="match status" value="1"/>
</dbReference>
<dbReference type="CDD" id="cd04301">
    <property type="entry name" value="NAT_SF"/>
    <property type="match status" value="1"/>
</dbReference>
<dbReference type="Proteomes" id="UP001501321">
    <property type="component" value="Unassembled WGS sequence"/>
</dbReference>
<proteinExistence type="predicted"/>
<evidence type="ECO:0000256" key="2">
    <source>
        <dbReference type="ARBA" id="ARBA00023315"/>
    </source>
</evidence>
<protein>
    <submittedName>
        <fullName evidence="4">GNAT family N-acetyltransferase</fullName>
    </submittedName>
</protein>
<accession>A0ABP8QHZ8</accession>
<feature type="domain" description="N-acetyltransferase" evidence="3">
    <location>
        <begin position="4"/>
        <end position="146"/>
    </location>
</feature>
<comment type="caution">
    <text evidence="4">The sequence shown here is derived from an EMBL/GenBank/DDBJ whole genome shotgun (WGS) entry which is preliminary data.</text>
</comment>
<evidence type="ECO:0000256" key="1">
    <source>
        <dbReference type="ARBA" id="ARBA00022679"/>
    </source>
</evidence>
<keyword evidence="1" id="KW-0808">Transferase</keyword>
<organism evidence="4 5">
    <name type="scientific">Pseudaeromonas paramecii</name>
    <dbReference type="NCBI Taxonomy" id="2138166"/>
    <lineage>
        <taxon>Bacteria</taxon>
        <taxon>Pseudomonadati</taxon>
        <taxon>Pseudomonadota</taxon>
        <taxon>Gammaproteobacteria</taxon>
        <taxon>Aeromonadales</taxon>
        <taxon>Aeromonadaceae</taxon>
        <taxon>Pseudaeromonas</taxon>
    </lineage>
</organism>
<dbReference type="Pfam" id="PF00583">
    <property type="entry name" value="Acetyltransf_1"/>
    <property type="match status" value="1"/>
</dbReference>
<dbReference type="PROSITE" id="PS51186">
    <property type="entry name" value="GNAT"/>
    <property type="match status" value="1"/>
</dbReference>
<reference evidence="5" key="1">
    <citation type="journal article" date="2019" name="Int. J. Syst. Evol. Microbiol.">
        <title>The Global Catalogue of Microorganisms (GCM) 10K type strain sequencing project: providing services to taxonomists for standard genome sequencing and annotation.</title>
        <authorList>
            <consortium name="The Broad Institute Genomics Platform"/>
            <consortium name="The Broad Institute Genome Sequencing Center for Infectious Disease"/>
            <person name="Wu L."/>
            <person name="Ma J."/>
        </authorList>
    </citation>
    <scope>NUCLEOTIDE SEQUENCE [LARGE SCALE GENOMIC DNA]</scope>
    <source>
        <strain evidence="5">JCM 32226</strain>
    </source>
</reference>
<dbReference type="SUPFAM" id="SSF55729">
    <property type="entry name" value="Acyl-CoA N-acyltransferases (Nat)"/>
    <property type="match status" value="1"/>
</dbReference>
<keyword evidence="5" id="KW-1185">Reference proteome</keyword>
<dbReference type="InterPro" id="IPR016181">
    <property type="entry name" value="Acyl_CoA_acyltransferase"/>
</dbReference>
<evidence type="ECO:0000259" key="3">
    <source>
        <dbReference type="PROSITE" id="PS51186"/>
    </source>
</evidence>
<dbReference type="PANTHER" id="PTHR43877">
    <property type="entry name" value="AMINOALKYLPHOSPHONATE N-ACETYLTRANSFERASE-RELATED-RELATED"/>
    <property type="match status" value="1"/>
</dbReference>
<keyword evidence="2" id="KW-0012">Acyltransferase</keyword>
<evidence type="ECO:0000313" key="4">
    <source>
        <dbReference type="EMBL" id="GAA4503784.1"/>
    </source>
</evidence>
<dbReference type="RefSeq" id="WP_345014685.1">
    <property type="nucleotide sequence ID" value="NZ_BAABFC010000028.1"/>
</dbReference>
<gene>
    <name evidence="4" type="ORF">GCM10023095_30560</name>
</gene>
<evidence type="ECO:0000313" key="5">
    <source>
        <dbReference type="Proteomes" id="UP001501321"/>
    </source>
</evidence>
<sequence>MHKTQLRLMQLEDYDAVLALWQDSSGMTLREADSRQNIGAYLAKNPGLSFVVEADGQLLGAVLVGTDGRRGYLQHLAVRPSAQGRGVGRTLVQAAIDALADQGIAKTHLFVHTDNPSAQAFYDRLGWHPRDEVRMFSFNASSRPDI</sequence>